<dbReference type="Pfam" id="PF13847">
    <property type="entry name" value="Methyltransf_31"/>
    <property type="match status" value="1"/>
</dbReference>
<dbReference type="PANTHER" id="PTHR43861">
    <property type="entry name" value="TRANS-ACONITATE 2-METHYLTRANSFERASE-RELATED"/>
    <property type="match status" value="1"/>
</dbReference>
<dbReference type="EMBL" id="KV878133">
    <property type="protein sequence ID" value="OJJ05735.1"/>
    <property type="molecule type" value="Genomic_DNA"/>
</dbReference>
<dbReference type="CDD" id="cd02440">
    <property type="entry name" value="AdoMet_MTases"/>
    <property type="match status" value="1"/>
</dbReference>
<dbReference type="AlphaFoldDB" id="A0A1L9PWB8"/>
<protein>
    <recommendedName>
        <fullName evidence="1">Methyltransferase domain-containing protein</fullName>
    </recommendedName>
</protein>
<dbReference type="InterPro" id="IPR025714">
    <property type="entry name" value="Methyltranfer_dom"/>
</dbReference>
<proteinExistence type="predicted"/>
<sequence>MTTDFAEKNREVFEKQSRTYRSEFSKAVETLTNVAKHNRTWVSDTWTDTEAGNGKEIKVLEYACGPGHISLALAPYATRVIGMDISDGMIDEFKKNIREEGRSDNVVAIKANILSDSPPAEVSGPEFFDFDVLVVSMATHHFEHPGQALSRLSERLKEGGIMMIMDLVPEELPDYGMHQMGDVVHTISKHGFSLEEMRTMYDNAGVKTGFKYEVIDEPLVFTKNGNTFEKTIFIARGQK</sequence>
<evidence type="ECO:0000313" key="3">
    <source>
        <dbReference type="Proteomes" id="UP000184073"/>
    </source>
</evidence>
<dbReference type="InterPro" id="IPR029063">
    <property type="entry name" value="SAM-dependent_MTases_sf"/>
</dbReference>
<dbReference type="GeneID" id="63724279"/>
<evidence type="ECO:0000259" key="1">
    <source>
        <dbReference type="Pfam" id="PF13847"/>
    </source>
</evidence>
<dbReference type="Proteomes" id="UP000184073">
    <property type="component" value="Unassembled WGS sequence"/>
</dbReference>
<dbReference type="STRING" id="1036611.A0A1L9PWB8"/>
<reference evidence="3" key="1">
    <citation type="journal article" date="2017" name="Genome Biol.">
        <title>Comparative genomics reveals high biological diversity and specific adaptations in the industrially and medically important fungal genus Aspergillus.</title>
        <authorList>
            <person name="de Vries R.P."/>
            <person name="Riley R."/>
            <person name="Wiebenga A."/>
            <person name="Aguilar-Osorio G."/>
            <person name="Amillis S."/>
            <person name="Uchima C.A."/>
            <person name="Anderluh G."/>
            <person name="Asadollahi M."/>
            <person name="Askin M."/>
            <person name="Barry K."/>
            <person name="Battaglia E."/>
            <person name="Bayram O."/>
            <person name="Benocci T."/>
            <person name="Braus-Stromeyer S.A."/>
            <person name="Caldana C."/>
            <person name="Canovas D."/>
            <person name="Cerqueira G.C."/>
            <person name="Chen F."/>
            <person name="Chen W."/>
            <person name="Choi C."/>
            <person name="Clum A."/>
            <person name="Dos Santos R.A."/>
            <person name="Damasio A.R."/>
            <person name="Diallinas G."/>
            <person name="Emri T."/>
            <person name="Fekete E."/>
            <person name="Flipphi M."/>
            <person name="Freyberg S."/>
            <person name="Gallo A."/>
            <person name="Gournas C."/>
            <person name="Habgood R."/>
            <person name="Hainaut M."/>
            <person name="Harispe M.L."/>
            <person name="Henrissat B."/>
            <person name="Hilden K.S."/>
            <person name="Hope R."/>
            <person name="Hossain A."/>
            <person name="Karabika E."/>
            <person name="Karaffa L."/>
            <person name="Karanyi Z."/>
            <person name="Krasevec N."/>
            <person name="Kuo A."/>
            <person name="Kusch H."/>
            <person name="LaButti K."/>
            <person name="Lagendijk E.L."/>
            <person name="Lapidus A."/>
            <person name="Levasseur A."/>
            <person name="Lindquist E."/>
            <person name="Lipzen A."/>
            <person name="Logrieco A.F."/>
            <person name="MacCabe A."/>
            <person name="Maekelae M.R."/>
            <person name="Malavazi I."/>
            <person name="Melin P."/>
            <person name="Meyer V."/>
            <person name="Mielnichuk N."/>
            <person name="Miskei M."/>
            <person name="Molnar A.P."/>
            <person name="Mule G."/>
            <person name="Ngan C.Y."/>
            <person name="Orejas M."/>
            <person name="Orosz E."/>
            <person name="Ouedraogo J.P."/>
            <person name="Overkamp K.M."/>
            <person name="Park H.-S."/>
            <person name="Perrone G."/>
            <person name="Piumi F."/>
            <person name="Punt P.J."/>
            <person name="Ram A.F."/>
            <person name="Ramon A."/>
            <person name="Rauscher S."/>
            <person name="Record E."/>
            <person name="Riano-Pachon D.M."/>
            <person name="Robert V."/>
            <person name="Roehrig J."/>
            <person name="Ruller R."/>
            <person name="Salamov A."/>
            <person name="Salih N.S."/>
            <person name="Samson R.A."/>
            <person name="Sandor E."/>
            <person name="Sanguinetti M."/>
            <person name="Schuetze T."/>
            <person name="Sepcic K."/>
            <person name="Shelest E."/>
            <person name="Sherlock G."/>
            <person name="Sophianopoulou V."/>
            <person name="Squina F.M."/>
            <person name="Sun H."/>
            <person name="Susca A."/>
            <person name="Todd R.B."/>
            <person name="Tsang A."/>
            <person name="Unkles S.E."/>
            <person name="van de Wiele N."/>
            <person name="van Rossen-Uffink D."/>
            <person name="Oliveira J.V."/>
            <person name="Vesth T.C."/>
            <person name="Visser J."/>
            <person name="Yu J.-H."/>
            <person name="Zhou M."/>
            <person name="Andersen M.R."/>
            <person name="Archer D.B."/>
            <person name="Baker S.E."/>
            <person name="Benoit I."/>
            <person name="Brakhage A.A."/>
            <person name="Braus G.H."/>
            <person name="Fischer R."/>
            <person name="Frisvad J.C."/>
            <person name="Goldman G.H."/>
            <person name="Houbraken J."/>
            <person name="Oakley B."/>
            <person name="Pocsi I."/>
            <person name="Scazzocchio C."/>
            <person name="Seiboth B."/>
            <person name="vanKuyk P.A."/>
            <person name="Wortman J."/>
            <person name="Dyer P.S."/>
            <person name="Grigoriev I.V."/>
        </authorList>
    </citation>
    <scope>NUCLEOTIDE SEQUENCE [LARGE SCALE GENOMIC DNA]</scope>
    <source>
        <strain evidence="3">CBS 583.65</strain>
    </source>
</reference>
<organism evidence="2 3">
    <name type="scientific">Aspergillus versicolor CBS 583.65</name>
    <dbReference type="NCBI Taxonomy" id="1036611"/>
    <lineage>
        <taxon>Eukaryota</taxon>
        <taxon>Fungi</taxon>
        <taxon>Dikarya</taxon>
        <taxon>Ascomycota</taxon>
        <taxon>Pezizomycotina</taxon>
        <taxon>Eurotiomycetes</taxon>
        <taxon>Eurotiomycetidae</taxon>
        <taxon>Eurotiales</taxon>
        <taxon>Aspergillaceae</taxon>
        <taxon>Aspergillus</taxon>
        <taxon>Aspergillus subgen. Nidulantes</taxon>
    </lineage>
</organism>
<dbReference type="RefSeq" id="XP_040671497.1">
    <property type="nucleotide sequence ID" value="XM_040808768.1"/>
</dbReference>
<dbReference type="OrthoDB" id="66144at2759"/>
<keyword evidence="3" id="KW-1185">Reference proteome</keyword>
<feature type="domain" description="Methyltransferase" evidence="1">
    <location>
        <begin position="55"/>
        <end position="178"/>
    </location>
</feature>
<gene>
    <name evidence="2" type="ORF">ASPVEDRAFT_174958</name>
</gene>
<dbReference type="PANTHER" id="PTHR43861:SF1">
    <property type="entry name" value="TRANS-ACONITATE 2-METHYLTRANSFERASE"/>
    <property type="match status" value="1"/>
</dbReference>
<name>A0A1L9PWB8_ASPVE</name>
<evidence type="ECO:0000313" key="2">
    <source>
        <dbReference type="EMBL" id="OJJ05735.1"/>
    </source>
</evidence>
<accession>A0A1L9PWB8</accession>
<dbReference type="Gene3D" id="3.40.50.150">
    <property type="entry name" value="Vaccinia Virus protein VP39"/>
    <property type="match status" value="1"/>
</dbReference>
<dbReference type="VEuPathDB" id="FungiDB:ASPVEDRAFT_174958"/>
<dbReference type="SUPFAM" id="SSF53335">
    <property type="entry name" value="S-adenosyl-L-methionine-dependent methyltransferases"/>
    <property type="match status" value="1"/>
</dbReference>